<dbReference type="SMART" id="SM00382">
    <property type="entry name" value="AAA"/>
    <property type="match status" value="1"/>
</dbReference>
<feature type="region of interest" description="Disordered" evidence="3">
    <location>
        <begin position="341"/>
        <end position="384"/>
    </location>
</feature>
<dbReference type="Gene3D" id="3.40.50.300">
    <property type="entry name" value="P-loop containing nucleotide triphosphate hydrolases"/>
    <property type="match status" value="1"/>
</dbReference>
<evidence type="ECO:0000313" key="5">
    <source>
        <dbReference type="EMBL" id="PZE22062.1"/>
    </source>
</evidence>
<protein>
    <submittedName>
        <fullName evidence="5">Stage III sporulation protein AA</fullName>
    </submittedName>
</protein>
<evidence type="ECO:0000256" key="3">
    <source>
        <dbReference type="SAM" id="MobiDB-lite"/>
    </source>
</evidence>
<dbReference type="InterPro" id="IPR027417">
    <property type="entry name" value="P-loop_NTPase"/>
</dbReference>
<dbReference type="InterPro" id="IPR045735">
    <property type="entry name" value="Spore_III_AA_AAA+_ATPase"/>
</dbReference>
<dbReference type="InterPro" id="IPR014217">
    <property type="entry name" value="Spore_III_AA"/>
</dbReference>
<dbReference type="EMBL" id="NHRJ02000002">
    <property type="protein sequence ID" value="PZE22062.1"/>
    <property type="molecule type" value="Genomic_DNA"/>
</dbReference>
<accession>A0A2W1P2V3</accession>
<dbReference type="GO" id="GO:0005524">
    <property type="term" value="F:ATP binding"/>
    <property type="evidence" value="ECO:0007669"/>
    <property type="project" value="UniProtKB-KW"/>
</dbReference>
<gene>
    <name evidence="5" type="primary">spoIIIAA</name>
    <name evidence="5" type="ORF">CBW46_006605</name>
</gene>
<evidence type="ECO:0000259" key="4">
    <source>
        <dbReference type="SMART" id="SM00382"/>
    </source>
</evidence>
<comment type="caution">
    <text evidence="5">The sequence shown here is derived from an EMBL/GenBank/DDBJ whole genome shotgun (WGS) entry which is preliminary data.</text>
</comment>
<dbReference type="PANTHER" id="PTHR20953">
    <property type="entry name" value="KINASE-RELATED"/>
    <property type="match status" value="1"/>
</dbReference>
<dbReference type="AlphaFoldDB" id="A0A2W1P2V3"/>
<dbReference type="RefSeq" id="WP_089199205.1">
    <property type="nucleotide sequence ID" value="NZ_NHRJ02000002.1"/>
</dbReference>
<evidence type="ECO:0000313" key="6">
    <source>
        <dbReference type="Proteomes" id="UP000214746"/>
    </source>
</evidence>
<name>A0A2W1P2V3_PAEXE</name>
<organism evidence="5 6">
    <name type="scientific">Paenibacillus xerothermodurans</name>
    <dbReference type="NCBI Taxonomy" id="1977292"/>
    <lineage>
        <taxon>Bacteria</taxon>
        <taxon>Bacillati</taxon>
        <taxon>Bacillota</taxon>
        <taxon>Bacilli</taxon>
        <taxon>Bacillales</taxon>
        <taxon>Paenibacillaceae</taxon>
        <taxon>Paenibacillus</taxon>
    </lineage>
</organism>
<sequence length="384" mass="41133">MQTLLQLFSVPLRQRLLTLPTEILQDIQEIRVREMRPLEVGFGRSYGFVQSVGAGLCAEPERAYVPSREDCAVLLEMLTQHSLYTYEEELRRGYITVVGGHRVGLAGRTVLDNGKVKHLKDISSFNIRIAKQVIGTGERALPYLLDAHSGPGIHHTLIVSPPQQGKTTLLRDLARIISSGASDNYTGSSIGNGGSVAGKHMAMGRGCKVGIVDERSEIAACVKGVPRFDLGPRTDVLDGCPKAEGMMMMIRSLSPDVLMVDEIGRPEDAAAIHEAIHAGIRVIATAHGLHQEDVRRRPVLRELLAEGVFGRVVVLNDRAGSGSLEGVYDAQGRRVTLAAGEGNHADAGRSCSEASGLTAAPKPDSSGSGGPNRVYPAAVIRGTR</sequence>
<proteinExistence type="predicted"/>
<dbReference type="NCBIfam" id="TIGR02858">
    <property type="entry name" value="spore_III_AA"/>
    <property type="match status" value="1"/>
</dbReference>
<keyword evidence="1" id="KW-0547">Nucleotide-binding</keyword>
<keyword evidence="6" id="KW-1185">Reference proteome</keyword>
<dbReference type="PANTHER" id="PTHR20953:SF3">
    <property type="entry name" value="P-LOOP CONTAINING NUCLEOSIDE TRIPHOSPHATE HYDROLASES SUPERFAMILY PROTEIN"/>
    <property type="match status" value="1"/>
</dbReference>
<dbReference type="OrthoDB" id="9768243at2"/>
<keyword evidence="2" id="KW-0067">ATP-binding</keyword>
<dbReference type="Pfam" id="PF19568">
    <property type="entry name" value="Spore_III_AA"/>
    <property type="match status" value="1"/>
</dbReference>
<feature type="domain" description="AAA+ ATPase" evidence="4">
    <location>
        <begin position="152"/>
        <end position="320"/>
    </location>
</feature>
<evidence type="ECO:0000256" key="2">
    <source>
        <dbReference type="ARBA" id="ARBA00022840"/>
    </source>
</evidence>
<dbReference type="SUPFAM" id="SSF52540">
    <property type="entry name" value="P-loop containing nucleoside triphosphate hydrolases"/>
    <property type="match status" value="1"/>
</dbReference>
<dbReference type="Proteomes" id="UP000214746">
    <property type="component" value="Unassembled WGS sequence"/>
</dbReference>
<evidence type="ECO:0000256" key="1">
    <source>
        <dbReference type="ARBA" id="ARBA00022741"/>
    </source>
</evidence>
<dbReference type="InterPro" id="IPR003593">
    <property type="entry name" value="AAA+_ATPase"/>
</dbReference>
<reference evidence="5" key="1">
    <citation type="submission" date="2018-06" db="EMBL/GenBank/DDBJ databases">
        <title>Paenibacillus xerothermodurans sp. nov. an extremely dry heat resistant spore forming bacterium isolated from the soil of Cape Canaveral, Florida.</title>
        <authorList>
            <person name="Seuylemezian A."/>
            <person name="Kaur N."/>
            <person name="Patil P."/>
            <person name="Patil P."/>
            <person name="Mayilraj S."/>
            <person name="Vaishampayan P."/>
        </authorList>
    </citation>
    <scope>NUCLEOTIDE SEQUENCE [LARGE SCALE GENOMIC DNA]</scope>
    <source>
        <strain evidence="5">ATCC 27380</strain>
    </source>
</reference>